<accession>A0A430B0T7</accession>
<dbReference type="InterPro" id="IPR036663">
    <property type="entry name" value="Fumarylacetoacetase_C_sf"/>
</dbReference>
<dbReference type="InterPro" id="IPR011234">
    <property type="entry name" value="Fumarylacetoacetase-like_C"/>
</dbReference>
<dbReference type="Gene3D" id="3.90.850.10">
    <property type="entry name" value="Fumarylacetoacetase-like, C-terminal domain"/>
    <property type="match status" value="1"/>
</dbReference>
<dbReference type="SUPFAM" id="SSF56529">
    <property type="entry name" value="FAH"/>
    <property type="match status" value="1"/>
</dbReference>
<dbReference type="PANTHER" id="PTHR11820">
    <property type="entry name" value="ACYLPYRUVASE"/>
    <property type="match status" value="1"/>
</dbReference>
<keyword evidence="2" id="KW-0479">Metal-binding</keyword>
<dbReference type="PANTHER" id="PTHR11820:SF7">
    <property type="entry name" value="ACYLPYRUVASE FAHD1, MITOCHONDRIAL"/>
    <property type="match status" value="1"/>
</dbReference>
<evidence type="ECO:0000313" key="5">
    <source>
        <dbReference type="Proteomes" id="UP000286773"/>
    </source>
</evidence>
<name>A0A430B0T7_9ENTE</name>
<reference evidence="4 5" key="1">
    <citation type="submission" date="2017-05" db="EMBL/GenBank/DDBJ databases">
        <title>Vagococcus spp. assemblies.</title>
        <authorList>
            <person name="Gulvik C.A."/>
        </authorList>
    </citation>
    <scope>NUCLEOTIDE SEQUENCE [LARGE SCALE GENOMIC DNA]</scope>
    <source>
        <strain evidence="4 5">LMG 24798</strain>
    </source>
</reference>
<proteinExistence type="inferred from homology"/>
<evidence type="ECO:0000259" key="3">
    <source>
        <dbReference type="Pfam" id="PF01557"/>
    </source>
</evidence>
<dbReference type="RefSeq" id="WP_126812342.1">
    <property type="nucleotide sequence ID" value="NZ_NGKC01000002.1"/>
</dbReference>
<comment type="caution">
    <text evidence="4">The sequence shown here is derived from an EMBL/GenBank/DDBJ whole genome shotgun (WGS) entry which is preliminary data.</text>
</comment>
<keyword evidence="5" id="KW-1185">Reference proteome</keyword>
<evidence type="ECO:0000256" key="1">
    <source>
        <dbReference type="ARBA" id="ARBA00010211"/>
    </source>
</evidence>
<dbReference type="EMBL" id="NGKC01000002">
    <property type="protein sequence ID" value="RSU13916.1"/>
    <property type="molecule type" value="Genomic_DNA"/>
</dbReference>
<evidence type="ECO:0000256" key="2">
    <source>
        <dbReference type="ARBA" id="ARBA00022723"/>
    </source>
</evidence>
<gene>
    <name evidence="4" type="ORF">CBF27_03170</name>
</gene>
<dbReference type="OrthoDB" id="9805307at2"/>
<feature type="domain" description="Fumarylacetoacetase-like C-terminal" evidence="3">
    <location>
        <begin position="7"/>
        <end position="202"/>
    </location>
</feature>
<sequence>MEPVTNIYCVGKNYAEHAKELNTEVPEEPLFFMKPTHALFLIDEASTAAFPDSLGEVHYEIELVVQLKNDYDPHAPLEASIGTTHLGIDFTLRQLQNELRQKGLPWFASKGFKQSAALSKAVPFVSETAFNQHQFALAINGKTVQKASPSLMVYPLRELCDYCHTHFGLKKGDILYTGTPAGVGRVHKQDVLSLTLDNETIGNITILS</sequence>
<dbReference type="AlphaFoldDB" id="A0A430B0T7"/>
<dbReference type="Pfam" id="PF01557">
    <property type="entry name" value="FAA_hydrolase"/>
    <property type="match status" value="1"/>
</dbReference>
<protein>
    <recommendedName>
        <fullName evidence="3">Fumarylacetoacetase-like C-terminal domain-containing protein</fullName>
    </recommendedName>
</protein>
<comment type="similarity">
    <text evidence="1">Belongs to the FAH family.</text>
</comment>
<evidence type="ECO:0000313" key="4">
    <source>
        <dbReference type="EMBL" id="RSU13916.1"/>
    </source>
</evidence>
<organism evidence="4 5">
    <name type="scientific">Vagococcus acidifermentans</name>
    <dbReference type="NCBI Taxonomy" id="564710"/>
    <lineage>
        <taxon>Bacteria</taxon>
        <taxon>Bacillati</taxon>
        <taxon>Bacillota</taxon>
        <taxon>Bacilli</taxon>
        <taxon>Lactobacillales</taxon>
        <taxon>Enterococcaceae</taxon>
        <taxon>Vagococcus</taxon>
    </lineage>
</organism>
<dbReference type="Proteomes" id="UP000286773">
    <property type="component" value="Unassembled WGS sequence"/>
</dbReference>
<dbReference type="GO" id="GO:0018773">
    <property type="term" value="F:acetylpyruvate hydrolase activity"/>
    <property type="evidence" value="ECO:0007669"/>
    <property type="project" value="TreeGrafter"/>
</dbReference>
<dbReference type="GO" id="GO:0046872">
    <property type="term" value="F:metal ion binding"/>
    <property type="evidence" value="ECO:0007669"/>
    <property type="project" value="UniProtKB-KW"/>
</dbReference>